<evidence type="ECO:0000313" key="3">
    <source>
        <dbReference type="EMBL" id="TQD26750.1"/>
    </source>
</evidence>
<dbReference type="RefSeq" id="WP_154809090.1">
    <property type="nucleotide sequence ID" value="NZ_VIAQ01000011.1"/>
</dbReference>
<keyword evidence="1" id="KW-0812">Transmembrane</keyword>
<dbReference type="OrthoDB" id="121911at2157"/>
<feature type="transmembrane region" description="Helical" evidence="1">
    <location>
        <begin position="12"/>
        <end position="32"/>
    </location>
</feature>
<keyword evidence="1" id="KW-1133">Transmembrane helix</keyword>
<dbReference type="EMBL" id="VIAQ01000011">
    <property type="protein sequence ID" value="TQD26750.1"/>
    <property type="molecule type" value="Genomic_DNA"/>
</dbReference>
<protein>
    <recommendedName>
        <fullName evidence="2">DUF5658 domain-containing protein</fullName>
    </recommendedName>
</protein>
<evidence type="ECO:0000259" key="2">
    <source>
        <dbReference type="Pfam" id="PF18902"/>
    </source>
</evidence>
<dbReference type="InterPro" id="IPR043717">
    <property type="entry name" value="DUF5658"/>
</dbReference>
<feature type="transmembrane region" description="Helical" evidence="1">
    <location>
        <begin position="77"/>
        <end position="98"/>
    </location>
</feature>
<keyword evidence="1" id="KW-0472">Membrane</keyword>
<gene>
    <name evidence="3" type="ORF">FKV42_04665</name>
</gene>
<proteinExistence type="predicted"/>
<reference evidence="3 4" key="1">
    <citation type="submission" date="2019-06" db="EMBL/GenBank/DDBJ databases">
        <title>Draft genome sequence of Methanolobus vulcani B1d.</title>
        <authorList>
            <person name="Creighbaum A.J."/>
            <person name="Ticak T."/>
            <person name="Hariraju D."/>
            <person name="Arivett B.A."/>
            <person name="Ferguson D.J.Jr."/>
        </authorList>
    </citation>
    <scope>NUCLEOTIDE SEQUENCE [LARGE SCALE GENOMIC DNA]</scope>
    <source>
        <strain evidence="3 4">B1d</strain>
    </source>
</reference>
<accession>A0A7Z8KR73</accession>
<feature type="transmembrane region" description="Helical" evidence="1">
    <location>
        <begin position="44"/>
        <end position="65"/>
    </location>
</feature>
<feature type="domain" description="DUF5658" evidence="2">
    <location>
        <begin position="10"/>
        <end position="93"/>
    </location>
</feature>
<dbReference type="Proteomes" id="UP000319335">
    <property type="component" value="Unassembled WGS sequence"/>
</dbReference>
<keyword evidence="4" id="KW-1185">Reference proteome</keyword>
<sequence>MSFIKDIKHVLLLYVIGDTLTTLYALQTGNFYEGNPILSSIFGMYGATSLISLKIGFMFLLYHVYKNADRYYWNITRHTVACIGFLATASNMISVISYW</sequence>
<comment type="caution">
    <text evidence="3">The sequence shown here is derived from an EMBL/GenBank/DDBJ whole genome shotgun (WGS) entry which is preliminary data.</text>
</comment>
<organism evidence="3 4">
    <name type="scientific">Methanolobus vulcani</name>
    <dbReference type="NCBI Taxonomy" id="38026"/>
    <lineage>
        <taxon>Archaea</taxon>
        <taxon>Methanobacteriati</taxon>
        <taxon>Methanobacteriota</taxon>
        <taxon>Stenosarchaea group</taxon>
        <taxon>Methanomicrobia</taxon>
        <taxon>Methanosarcinales</taxon>
        <taxon>Methanosarcinaceae</taxon>
        <taxon>Methanolobus</taxon>
    </lineage>
</organism>
<name>A0A7Z8KR73_9EURY</name>
<dbReference type="Pfam" id="PF18902">
    <property type="entry name" value="DUF5658"/>
    <property type="match status" value="1"/>
</dbReference>
<dbReference type="AlphaFoldDB" id="A0A7Z8KR73"/>
<evidence type="ECO:0000256" key="1">
    <source>
        <dbReference type="SAM" id="Phobius"/>
    </source>
</evidence>
<evidence type="ECO:0000313" key="4">
    <source>
        <dbReference type="Proteomes" id="UP000319335"/>
    </source>
</evidence>